<proteinExistence type="inferred from homology"/>
<dbReference type="Gene3D" id="1.10.510.10">
    <property type="entry name" value="Transferase(Phosphotransferase) domain 1"/>
    <property type="match status" value="1"/>
</dbReference>
<dbReference type="InterPro" id="IPR000719">
    <property type="entry name" value="Prot_kinase_dom"/>
</dbReference>
<dbReference type="GO" id="GO:0002229">
    <property type="term" value="P:defense response to oomycetes"/>
    <property type="evidence" value="ECO:0007669"/>
    <property type="project" value="UniProtKB-ARBA"/>
</dbReference>
<dbReference type="GO" id="GO:0005524">
    <property type="term" value="F:ATP binding"/>
    <property type="evidence" value="ECO:0007669"/>
    <property type="project" value="UniProtKB-KW"/>
</dbReference>
<evidence type="ECO:0000256" key="8">
    <source>
        <dbReference type="ARBA" id="ARBA00022729"/>
    </source>
</evidence>
<dbReference type="InterPro" id="IPR050528">
    <property type="entry name" value="L-type_Lectin-RKs"/>
</dbReference>
<evidence type="ECO:0000256" key="13">
    <source>
        <dbReference type="ARBA" id="ARBA00023136"/>
    </source>
</evidence>
<dbReference type="FunFam" id="1.10.510.10:FF:000240">
    <property type="entry name" value="Lectin-domain containing receptor kinase A4.3"/>
    <property type="match status" value="1"/>
</dbReference>
<keyword evidence="10" id="KW-0547">Nucleotide-binding</keyword>
<dbReference type="InterPro" id="IPR013320">
    <property type="entry name" value="ConA-like_dom_sf"/>
</dbReference>
<dbReference type="InterPro" id="IPR011009">
    <property type="entry name" value="Kinase-like_dom_sf"/>
</dbReference>
<dbReference type="Gene3D" id="3.30.200.20">
    <property type="entry name" value="Phosphorylase Kinase, domain 1"/>
    <property type="match status" value="1"/>
</dbReference>
<comment type="caution">
    <text evidence="18">The sequence shown here is derived from an EMBL/GenBank/DDBJ whole genome shotgun (WGS) entry which is preliminary data.</text>
</comment>
<evidence type="ECO:0000259" key="17">
    <source>
        <dbReference type="PROSITE" id="PS50011"/>
    </source>
</evidence>
<evidence type="ECO:0000256" key="1">
    <source>
        <dbReference type="ARBA" id="ARBA00004251"/>
    </source>
</evidence>
<name>A0AAP0DIY4_9ASTR</name>
<dbReference type="PANTHER" id="PTHR27007">
    <property type="match status" value="1"/>
</dbReference>
<dbReference type="PROSITE" id="PS00307">
    <property type="entry name" value="LECTIN_LEGUME_BETA"/>
    <property type="match status" value="1"/>
</dbReference>
<protein>
    <recommendedName>
        <fullName evidence="4">non-specific serine/threonine protein kinase</fullName>
        <ecNumber evidence="4">2.7.11.1</ecNumber>
    </recommendedName>
</protein>
<keyword evidence="5" id="KW-1003">Cell membrane</keyword>
<dbReference type="Gene3D" id="2.60.120.200">
    <property type="match status" value="1"/>
</dbReference>
<dbReference type="GO" id="GO:0004674">
    <property type="term" value="F:protein serine/threonine kinase activity"/>
    <property type="evidence" value="ECO:0007669"/>
    <property type="project" value="UniProtKB-KW"/>
</dbReference>
<dbReference type="AlphaFoldDB" id="A0AAP0DIY4"/>
<dbReference type="FunFam" id="3.30.200.20:FF:000168">
    <property type="entry name" value="L-type lectin-domain containing receptor kinase IX.1"/>
    <property type="match status" value="1"/>
</dbReference>
<evidence type="ECO:0000256" key="3">
    <source>
        <dbReference type="ARBA" id="ARBA00010217"/>
    </source>
</evidence>
<keyword evidence="6" id="KW-0418">Kinase</keyword>
<evidence type="ECO:0000256" key="6">
    <source>
        <dbReference type="ARBA" id="ARBA00022527"/>
    </source>
</evidence>
<feature type="domain" description="Protein kinase" evidence="17">
    <location>
        <begin position="220"/>
        <end position="481"/>
    </location>
</feature>
<evidence type="ECO:0000256" key="7">
    <source>
        <dbReference type="ARBA" id="ARBA00022692"/>
    </source>
</evidence>
<dbReference type="GO" id="GO:0030246">
    <property type="term" value="F:carbohydrate binding"/>
    <property type="evidence" value="ECO:0007669"/>
    <property type="project" value="UniProtKB-KW"/>
</dbReference>
<keyword evidence="12 16" id="KW-1133">Transmembrane helix</keyword>
<keyword evidence="11" id="KW-0067">ATP-binding</keyword>
<evidence type="ECO:0000256" key="14">
    <source>
        <dbReference type="ARBA" id="ARBA00023170"/>
    </source>
</evidence>
<keyword evidence="8" id="KW-0732">Signal</keyword>
<keyword evidence="15" id="KW-0325">Glycoprotein</keyword>
<evidence type="ECO:0000313" key="18">
    <source>
        <dbReference type="EMBL" id="KAK9073970.1"/>
    </source>
</evidence>
<evidence type="ECO:0000256" key="5">
    <source>
        <dbReference type="ARBA" id="ARBA00022475"/>
    </source>
</evidence>
<dbReference type="Pfam" id="PF00139">
    <property type="entry name" value="Lectin_legB"/>
    <property type="match status" value="1"/>
</dbReference>
<dbReference type="EC" id="2.7.11.1" evidence="4"/>
<sequence length="525" mass="58512">MGLPLTSTPDSASSPFVAVEFDTFSNDWDPRIGRGIPIGDHVAIDLSSVSSVKSQKWFTNVTGKGVCEAWIRYDSVSKDLSVSFTGFQNNTVVRQDGLVYTVDLKKELPERVVFGFSGATGAMFRGNTLRSWSFESSDLVADKNNTVKAGNSKVGLIVGLTVIITSLGLLVLVIGRRKKKNTKDVSEQNGFDVEMNKKFEIGSRPKQFSYIELAQSTDDFAEENKLGEGGLGRVYRGFLKDSNAYIAVERVSKSSEQEIKKYAAKVRIISQLRHKNLVQLTGWCHEKGELLFVYDYMENGSLDWHLFKAKSLLTWSARYKIANGLASALWYIHEGWEQCVLHRDVRSSKVLLDSNFNAKLGDFRLAKLVDHDKDSQTMTLARKAAKESDVFSFGVIALELACGKKPIEHKEQEKQIQLIEWVWELYGSNTLIEAVDPSLGSDFEVEEIKGLMVIGLWCMHPYSELRPSMRQVIQVLNHQASLPVLPSMMPTGSYLMSRVLSVLGVGSIIHNLSSSGISTQVNQSI</sequence>
<evidence type="ECO:0000313" key="19">
    <source>
        <dbReference type="Proteomes" id="UP001408789"/>
    </source>
</evidence>
<evidence type="ECO:0000256" key="4">
    <source>
        <dbReference type="ARBA" id="ARBA00012513"/>
    </source>
</evidence>
<comment type="similarity">
    <text evidence="2">In the N-terminal section; belongs to the leguminous lectin family.</text>
</comment>
<dbReference type="InterPro" id="IPR001220">
    <property type="entry name" value="Legume_lectin_dom"/>
</dbReference>
<reference evidence="18 19" key="1">
    <citation type="submission" date="2024-04" db="EMBL/GenBank/DDBJ databases">
        <title>The reference genome of an endangered Asteraceae, Deinandra increscens subsp. villosa, native to the Central Coast of California.</title>
        <authorList>
            <person name="Guilliams M."/>
            <person name="Hasenstab-Lehman K."/>
            <person name="Meyer R."/>
            <person name="Mcevoy S."/>
        </authorList>
    </citation>
    <scope>NUCLEOTIDE SEQUENCE [LARGE SCALE GENOMIC DNA]</scope>
    <source>
        <tissue evidence="18">Leaf</tissue>
    </source>
</reference>
<accession>A0AAP0DIY4</accession>
<evidence type="ECO:0000256" key="12">
    <source>
        <dbReference type="ARBA" id="ARBA00022989"/>
    </source>
</evidence>
<comment type="similarity">
    <text evidence="3">In the C-terminal section; belongs to the protein kinase superfamily. Ser/Thr protein kinase family.</text>
</comment>
<dbReference type="GO" id="GO:0005886">
    <property type="term" value="C:plasma membrane"/>
    <property type="evidence" value="ECO:0007669"/>
    <property type="project" value="UniProtKB-SubCell"/>
</dbReference>
<keyword evidence="6" id="KW-0723">Serine/threonine-protein kinase</keyword>
<evidence type="ECO:0000256" key="10">
    <source>
        <dbReference type="ARBA" id="ARBA00022741"/>
    </source>
</evidence>
<dbReference type="EMBL" id="JBCNJP010000008">
    <property type="protein sequence ID" value="KAK9073970.1"/>
    <property type="molecule type" value="Genomic_DNA"/>
</dbReference>
<keyword evidence="13 16" id="KW-0472">Membrane</keyword>
<organism evidence="18 19">
    <name type="scientific">Deinandra increscens subsp. villosa</name>
    <dbReference type="NCBI Taxonomy" id="3103831"/>
    <lineage>
        <taxon>Eukaryota</taxon>
        <taxon>Viridiplantae</taxon>
        <taxon>Streptophyta</taxon>
        <taxon>Embryophyta</taxon>
        <taxon>Tracheophyta</taxon>
        <taxon>Spermatophyta</taxon>
        <taxon>Magnoliopsida</taxon>
        <taxon>eudicotyledons</taxon>
        <taxon>Gunneridae</taxon>
        <taxon>Pentapetalae</taxon>
        <taxon>asterids</taxon>
        <taxon>campanulids</taxon>
        <taxon>Asterales</taxon>
        <taxon>Asteraceae</taxon>
        <taxon>Asteroideae</taxon>
        <taxon>Heliantheae alliance</taxon>
        <taxon>Madieae</taxon>
        <taxon>Madiinae</taxon>
        <taxon>Deinandra</taxon>
    </lineage>
</organism>
<evidence type="ECO:0000256" key="11">
    <source>
        <dbReference type="ARBA" id="ARBA00022840"/>
    </source>
</evidence>
<dbReference type="Proteomes" id="UP001408789">
    <property type="component" value="Unassembled WGS sequence"/>
</dbReference>
<dbReference type="InterPro" id="IPR019825">
    <property type="entry name" value="Lectin_legB_Mn/Ca_BS"/>
</dbReference>
<dbReference type="SUPFAM" id="SSF49899">
    <property type="entry name" value="Concanavalin A-like lectins/glucanases"/>
    <property type="match status" value="1"/>
</dbReference>
<evidence type="ECO:0000256" key="16">
    <source>
        <dbReference type="SAM" id="Phobius"/>
    </source>
</evidence>
<feature type="transmembrane region" description="Helical" evidence="16">
    <location>
        <begin position="154"/>
        <end position="174"/>
    </location>
</feature>
<keyword evidence="19" id="KW-1185">Reference proteome</keyword>
<gene>
    <name evidence="18" type="ORF">SSX86_006564</name>
</gene>
<keyword evidence="7 16" id="KW-0812">Transmembrane</keyword>
<dbReference type="PROSITE" id="PS50011">
    <property type="entry name" value="PROTEIN_KINASE_DOM"/>
    <property type="match status" value="1"/>
</dbReference>
<keyword evidence="14" id="KW-0675">Receptor</keyword>
<keyword evidence="9" id="KW-0430">Lectin</keyword>
<evidence type="ECO:0000256" key="2">
    <source>
        <dbReference type="ARBA" id="ARBA00008536"/>
    </source>
</evidence>
<evidence type="ECO:0000256" key="9">
    <source>
        <dbReference type="ARBA" id="ARBA00022734"/>
    </source>
</evidence>
<keyword evidence="6" id="KW-0808">Transferase</keyword>
<evidence type="ECO:0000256" key="15">
    <source>
        <dbReference type="ARBA" id="ARBA00023180"/>
    </source>
</evidence>
<dbReference type="Pfam" id="PF00069">
    <property type="entry name" value="Pkinase"/>
    <property type="match status" value="1"/>
</dbReference>
<comment type="subcellular location">
    <subcellularLocation>
        <location evidence="1">Cell membrane</location>
        <topology evidence="1">Single-pass type I membrane protein</topology>
    </subcellularLocation>
</comment>
<dbReference type="SUPFAM" id="SSF56112">
    <property type="entry name" value="Protein kinase-like (PK-like)"/>
    <property type="match status" value="1"/>
</dbReference>